<reference evidence="1" key="1">
    <citation type="submission" date="2022-08" db="EMBL/GenBank/DDBJ databases">
        <title>Genome Sequence of Pycnoporus sanguineus.</title>
        <authorList>
            <person name="Buettner E."/>
        </authorList>
    </citation>
    <scope>NUCLEOTIDE SEQUENCE</scope>
    <source>
        <strain evidence="1">CG-C14</strain>
    </source>
</reference>
<name>A0ACC1MG72_9APHY</name>
<keyword evidence="2" id="KW-1185">Reference proteome</keyword>
<comment type="caution">
    <text evidence="1">The sequence shown here is derived from an EMBL/GenBank/DDBJ whole genome shotgun (WGS) entry which is preliminary data.</text>
</comment>
<gene>
    <name evidence="1" type="ORF">NUW54_g14040</name>
</gene>
<dbReference type="EMBL" id="JANSHE010006924">
    <property type="protein sequence ID" value="KAJ2965672.1"/>
    <property type="molecule type" value="Genomic_DNA"/>
</dbReference>
<proteinExistence type="predicted"/>
<protein>
    <submittedName>
        <fullName evidence="1">Uncharacterized protein</fullName>
    </submittedName>
</protein>
<accession>A0ACC1MG72</accession>
<evidence type="ECO:0000313" key="2">
    <source>
        <dbReference type="Proteomes" id="UP001144978"/>
    </source>
</evidence>
<dbReference type="Proteomes" id="UP001144978">
    <property type="component" value="Unassembled WGS sequence"/>
</dbReference>
<evidence type="ECO:0000313" key="1">
    <source>
        <dbReference type="EMBL" id="KAJ2965672.1"/>
    </source>
</evidence>
<organism evidence="1 2">
    <name type="scientific">Trametes sanguinea</name>
    <dbReference type="NCBI Taxonomy" id="158606"/>
    <lineage>
        <taxon>Eukaryota</taxon>
        <taxon>Fungi</taxon>
        <taxon>Dikarya</taxon>
        <taxon>Basidiomycota</taxon>
        <taxon>Agaricomycotina</taxon>
        <taxon>Agaricomycetes</taxon>
        <taxon>Polyporales</taxon>
        <taxon>Polyporaceae</taxon>
        <taxon>Trametes</taxon>
    </lineage>
</organism>
<sequence>MDDAKRTQRLFVSVRSYLLHHIKELLLGEPWKHGSMSKSSRTICELKPLSLSRMYGFCKPRCLLGSATFFPTRPPFAAIQPACAHPRCSRLEAEDVPMQTPAVSRAFFTVICWQEKTLLRSGVSEGEEDEGSNQRTQTMYTSRIQIVQEVIDDIVTMSRSHLLPLLSRSREPWRYRE</sequence>